<feature type="region of interest" description="Disordered" evidence="1">
    <location>
        <begin position="1"/>
        <end position="97"/>
    </location>
</feature>
<sequence>MVLTRAMHKARVSNDNCSNTKTKPSDRSHETSAVVHGDAARVAVDKHTSARSKGTKSDSALKPELSKEDKLARSRYRASVPKSDAVKRPSGRKSSPKIEDIDLDCLLGVDNECYASVDTDTSAYRRNRGSTESRSSSVESLLTPPPPCMEEDEQVLLHHDFDAMIPLDAIPDEDERNALDRAYLRQLQENRPDDEADVDAVMADDRYRSLAPEPDQGLVDAIRSGRIAGLASPERSMREE</sequence>
<dbReference type="EMBL" id="LNZH02000188">
    <property type="protein sequence ID" value="OCB87824.1"/>
    <property type="molecule type" value="Genomic_DNA"/>
</dbReference>
<comment type="caution">
    <text evidence="2">The sequence shown here is derived from an EMBL/GenBank/DDBJ whole genome shotgun (WGS) entry which is preliminary data.</text>
</comment>
<evidence type="ECO:0000313" key="2">
    <source>
        <dbReference type="EMBL" id="OCB87824.1"/>
    </source>
</evidence>
<feature type="compositionally biased region" description="Basic and acidic residues" evidence="1">
    <location>
        <begin position="55"/>
        <end position="72"/>
    </location>
</feature>
<feature type="region of interest" description="Disordered" evidence="1">
    <location>
        <begin position="124"/>
        <end position="147"/>
    </location>
</feature>
<evidence type="ECO:0000313" key="3">
    <source>
        <dbReference type="Proteomes" id="UP000757232"/>
    </source>
</evidence>
<dbReference type="AlphaFoldDB" id="A0A9Q5HXS9"/>
<dbReference type="Proteomes" id="UP000757232">
    <property type="component" value="Unassembled WGS sequence"/>
</dbReference>
<feature type="compositionally biased region" description="Polar residues" evidence="1">
    <location>
        <begin position="13"/>
        <end position="22"/>
    </location>
</feature>
<feature type="compositionally biased region" description="Low complexity" evidence="1">
    <location>
        <begin position="130"/>
        <end position="140"/>
    </location>
</feature>
<organism evidence="2 3">
    <name type="scientific">Sanghuangporus baumii</name>
    <name type="common">Phellinus baumii</name>
    <dbReference type="NCBI Taxonomy" id="108892"/>
    <lineage>
        <taxon>Eukaryota</taxon>
        <taxon>Fungi</taxon>
        <taxon>Dikarya</taxon>
        <taxon>Basidiomycota</taxon>
        <taxon>Agaricomycotina</taxon>
        <taxon>Agaricomycetes</taxon>
        <taxon>Hymenochaetales</taxon>
        <taxon>Hymenochaetaceae</taxon>
        <taxon>Sanghuangporus</taxon>
    </lineage>
</organism>
<accession>A0A9Q5HXS9</accession>
<protein>
    <submittedName>
        <fullName evidence="2">Uncharacterized protein</fullName>
    </submittedName>
</protein>
<reference evidence="2" key="1">
    <citation type="submission" date="2016-06" db="EMBL/GenBank/DDBJ databases">
        <title>Draft Genome sequence of the fungus Inonotus baumii.</title>
        <authorList>
            <person name="Zhu H."/>
            <person name="Lin W."/>
        </authorList>
    </citation>
    <scope>NUCLEOTIDE SEQUENCE</scope>
    <source>
        <strain evidence="2">821</strain>
    </source>
</reference>
<evidence type="ECO:0000256" key="1">
    <source>
        <dbReference type="SAM" id="MobiDB-lite"/>
    </source>
</evidence>
<keyword evidence="3" id="KW-1185">Reference proteome</keyword>
<name>A0A9Q5HXS9_SANBA</name>
<gene>
    <name evidence="2" type="ORF">A7U60_g5149</name>
</gene>
<proteinExistence type="predicted"/>
<feature type="compositionally biased region" description="Basic residues" evidence="1">
    <location>
        <begin position="1"/>
        <end position="11"/>
    </location>
</feature>